<proteinExistence type="predicted"/>
<evidence type="ECO:0000256" key="1">
    <source>
        <dbReference type="SAM" id="MobiDB-lite"/>
    </source>
</evidence>
<dbReference type="Proteomes" id="UP000692954">
    <property type="component" value="Unassembled WGS sequence"/>
</dbReference>
<reference evidence="3" key="1">
    <citation type="submission" date="2021-01" db="EMBL/GenBank/DDBJ databases">
        <authorList>
            <consortium name="Genoscope - CEA"/>
            <person name="William W."/>
        </authorList>
    </citation>
    <scope>NUCLEOTIDE SEQUENCE</scope>
</reference>
<sequence>MKKISTTHRIEKDNKTKTSISTHSLFNKVQQKMMTSKDQDIDKLKQVQEIDNKSKKEVVNKLHKYSTPNCGQFRIKTEASNYYFAQNNKKKSILNIPNLSNLEGVKTNNLSIFEQKTPRILLVRSEKYNQKQPLTQRLMCTYLKKQNPNSKLIKSNNKV</sequence>
<dbReference type="OrthoDB" id="309493at2759"/>
<evidence type="ECO:0000313" key="3">
    <source>
        <dbReference type="EMBL" id="CAD8052906.1"/>
    </source>
</evidence>
<protein>
    <submittedName>
        <fullName evidence="3">Uncharacterized protein</fullName>
    </submittedName>
</protein>
<accession>A0A8S1KIG4</accession>
<keyword evidence="4" id="KW-1185">Reference proteome</keyword>
<feature type="region of interest" description="Disordered" evidence="1">
    <location>
        <begin position="1"/>
        <end position="22"/>
    </location>
</feature>
<evidence type="ECO:0000313" key="2">
    <source>
        <dbReference type="EMBL" id="CAD8052900.1"/>
    </source>
</evidence>
<dbReference type="AlphaFoldDB" id="A0A8S1KIG4"/>
<evidence type="ECO:0000313" key="4">
    <source>
        <dbReference type="Proteomes" id="UP000692954"/>
    </source>
</evidence>
<organism evidence="3 4">
    <name type="scientific">Paramecium sonneborni</name>
    <dbReference type="NCBI Taxonomy" id="65129"/>
    <lineage>
        <taxon>Eukaryota</taxon>
        <taxon>Sar</taxon>
        <taxon>Alveolata</taxon>
        <taxon>Ciliophora</taxon>
        <taxon>Intramacronucleata</taxon>
        <taxon>Oligohymenophorea</taxon>
        <taxon>Peniculida</taxon>
        <taxon>Parameciidae</taxon>
        <taxon>Paramecium</taxon>
    </lineage>
</organism>
<dbReference type="EMBL" id="CAJJDN010000007">
    <property type="protein sequence ID" value="CAD8052906.1"/>
    <property type="molecule type" value="Genomic_DNA"/>
</dbReference>
<dbReference type="EMBL" id="CAJJDN010000007">
    <property type="protein sequence ID" value="CAD8052900.1"/>
    <property type="molecule type" value="Genomic_DNA"/>
</dbReference>
<gene>
    <name evidence="2" type="ORF">PSON_ATCC_30995.1.T0070067</name>
    <name evidence="3" type="ORF">PSON_ATCC_30995.1.T0070070</name>
</gene>
<name>A0A8S1KIG4_9CILI</name>
<comment type="caution">
    <text evidence="3">The sequence shown here is derived from an EMBL/GenBank/DDBJ whole genome shotgun (WGS) entry which is preliminary data.</text>
</comment>